<dbReference type="Proteomes" id="UP000294028">
    <property type="component" value="Unassembled WGS sequence"/>
</dbReference>
<gene>
    <name evidence="2" type="ORF">ELS19_16280</name>
</gene>
<evidence type="ECO:0000313" key="2">
    <source>
        <dbReference type="EMBL" id="RYJ08134.1"/>
    </source>
</evidence>
<feature type="region of interest" description="Disordered" evidence="1">
    <location>
        <begin position="281"/>
        <end position="300"/>
    </location>
</feature>
<organism evidence="2 3">
    <name type="scientific">Halogeometricum borinquense</name>
    <dbReference type="NCBI Taxonomy" id="60847"/>
    <lineage>
        <taxon>Archaea</taxon>
        <taxon>Methanobacteriati</taxon>
        <taxon>Methanobacteriota</taxon>
        <taxon>Stenosarchaea group</taxon>
        <taxon>Halobacteria</taxon>
        <taxon>Halobacteriales</taxon>
        <taxon>Haloferacaceae</taxon>
        <taxon>Halogeometricum</taxon>
    </lineage>
</organism>
<sequence>MTDFDGPMTSDLTQEAYDVYLDLAQEVTAHENDVVETVPDFFDIGSVHECLQFPLNLWESGRKPMRTVPALVAYEPLLDGDEADTVAQILVGLDVFVMMLDEFIDTARTDRRFRTQLAVNVAFSSLLSFATIPESAKETVVDALTAYLVEASRIPAVEREVARALTNTTSSEQAMDLIRFAYGFRARDIAVFGSLPALVSDVDKEVADRIESDLQTYRAHCLLYDDIRDIEQDRRNGIETPVMWLLDRHRDPEVVAARIASVYRSFEYSDADYTDVLREMEPTSDDPIDELTSAMPSQSE</sequence>
<comment type="caution">
    <text evidence="2">The sequence shown here is derived from an EMBL/GenBank/DDBJ whole genome shotgun (WGS) entry which is preliminary data.</text>
</comment>
<accession>A0A482SXL6</accession>
<dbReference type="EMBL" id="RZHH01000003">
    <property type="protein sequence ID" value="RYJ08134.1"/>
    <property type="molecule type" value="Genomic_DNA"/>
</dbReference>
<proteinExistence type="predicted"/>
<dbReference type="AlphaFoldDB" id="A0A482SXL6"/>
<evidence type="ECO:0008006" key="4">
    <source>
        <dbReference type="Google" id="ProtNLM"/>
    </source>
</evidence>
<evidence type="ECO:0000256" key="1">
    <source>
        <dbReference type="SAM" id="MobiDB-lite"/>
    </source>
</evidence>
<evidence type="ECO:0000313" key="3">
    <source>
        <dbReference type="Proteomes" id="UP000294028"/>
    </source>
</evidence>
<reference evidence="2 3" key="1">
    <citation type="submission" date="2018-12" db="EMBL/GenBank/DDBJ databases">
        <title>Genome analysis provides insights into bioremediation potentialities of Halogeometricum borinquense strain N11.</title>
        <authorList>
            <person name="Najjari A."/>
            <person name="Youssef N."/>
            <person name="Fhoula I."/>
            <person name="Ben Dhia O."/>
            <person name="Mahjoubi M."/>
            <person name="Ouzari H.I."/>
            <person name="Cherif A."/>
        </authorList>
    </citation>
    <scope>NUCLEOTIDE SEQUENCE [LARGE SCALE GENOMIC DNA]</scope>
    <source>
        <strain evidence="2 3">N11</strain>
    </source>
</reference>
<name>A0A482SXL6_9EURY</name>
<protein>
    <recommendedName>
        <fullName evidence="4">Polyprenyl synthetase</fullName>
    </recommendedName>
</protein>